<dbReference type="SMART" id="SM00419">
    <property type="entry name" value="HTH_CRP"/>
    <property type="match status" value="1"/>
</dbReference>
<dbReference type="Proteomes" id="UP000309676">
    <property type="component" value="Unassembled WGS sequence"/>
</dbReference>
<sequence>MFRDLSEDELLGIGLVSIERKYEKKQIIFHEGGEKEAVFFIQEGLVKTFKTDENGHEQIMSFLKSGDMFPHTGLFDAEPYPATAEAIVETVLLAIPVKSFEQQLLRTPAIAMKIMRVMSEKIRELQGKLQELTGHDVQDRGQSFLLKLAEHYGTMKGGEVHIAIPMTHQDVANVIGTTRETVNRLLNQLRKEGILDTDRQGFVIHDLEGLRRWKNK</sequence>
<evidence type="ECO:0000259" key="5">
    <source>
        <dbReference type="PROSITE" id="PS50042"/>
    </source>
</evidence>
<keyword evidence="4" id="KW-0804">Transcription</keyword>
<name>A0A5R9G6W8_9BACL</name>
<dbReference type="InterPro" id="IPR036390">
    <property type="entry name" value="WH_DNA-bd_sf"/>
</dbReference>
<evidence type="ECO:0000313" key="7">
    <source>
        <dbReference type="EMBL" id="TLS50809.1"/>
    </source>
</evidence>
<organism evidence="7 8">
    <name type="scientific">Paenibacillus antri</name>
    <dbReference type="NCBI Taxonomy" id="2582848"/>
    <lineage>
        <taxon>Bacteria</taxon>
        <taxon>Bacillati</taxon>
        <taxon>Bacillota</taxon>
        <taxon>Bacilli</taxon>
        <taxon>Bacillales</taxon>
        <taxon>Paenibacillaceae</taxon>
        <taxon>Paenibacillus</taxon>
    </lineage>
</organism>
<feature type="domain" description="Cyclic nucleotide-binding" evidence="5">
    <location>
        <begin position="1"/>
        <end position="121"/>
    </location>
</feature>
<evidence type="ECO:0000256" key="3">
    <source>
        <dbReference type="ARBA" id="ARBA00023159"/>
    </source>
</evidence>
<dbReference type="PANTHER" id="PTHR24567">
    <property type="entry name" value="CRP FAMILY TRANSCRIPTIONAL REGULATORY PROTEIN"/>
    <property type="match status" value="1"/>
</dbReference>
<dbReference type="GO" id="GO:0003700">
    <property type="term" value="F:DNA-binding transcription factor activity"/>
    <property type="evidence" value="ECO:0007669"/>
    <property type="project" value="TreeGrafter"/>
</dbReference>
<dbReference type="InterPro" id="IPR012318">
    <property type="entry name" value="HTH_CRP"/>
</dbReference>
<dbReference type="CDD" id="cd00092">
    <property type="entry name" value="HTH_CRP"/>
    <property type="match status" value="1"/>
</dbReference>
<dbReference type="SUPFAM" id="SSF46785">
    <property type="entry name" value="Winged helix' DNA-binding domain"/>
    <property type="match status" value="1"/>
</dbReference>
<keyword evidence="8" id="KW-1185">Reference proteome</keyword>
<keyword evidence="2" id="KW-0238">DNA-binding</keyword>
<dbReference type="SUPFAM" id="SSF51206">
    <property type="entry name" value="cAMP-binding domain-like"/>
    <property type="match status" value="1"/>
</dbReference>
<dbReference type="GO" id="GO:0005829">
    <property type="term" value="C:cytosol"/>
    <property type="evidence" value="ECO:0007669"/>
    <property type="project" value="TreeGrafter"/>
</dbReference>
<comment type="caution">
    <text evidence="7">The sequence shown here is derived from an EMBL/GenBank/DDBJ whole genome shotgun (WGS) entry which is preliminary data.</text>
</comment>
<dbReference type="SMART" id="SM00100">
    <property type="entry name" value="cNMP"/>
    <property type="match status" value="1"/>
</dbReference>
<feature type="domain" description="HTH crp-type" evidence="6">
    <location>
        <begin position="135"/>
        <end position="208"/>
    </location>
</feature>
<dbReference type="InterPro" id="IPR018490">
    <property type="entry name" value="cNMP-bd_dom_sf"/>
</dbReference>
<dbReference type="InterPro" id="IPR050397">
    <property type="entry name" value="Env_Response_Regulators"/>
</dbReference>
<dbReference type="EMBL" id="VCIW01000013">
    <property type="protein sequence ID" value="TLS50809.1"/>
    <property type="molecule type" value="Genomic_DNA"/>
</dbReference>
<protein>
    <submittedName>
        <fullName evidence="7">Crp/Fnr family transcriptional regulator</fullName>
    </submittedName>
</protein>
<dbReference type="Gene3D" id="1.10.10.10">
    <property type="entry name" value="Winged helix-like DNA-binding domain superfamily/Winged helix DNA-binding domain"/>
    <property type="match status" value="1"/>
</dbReference>
<proteinExistence type="predicted"/>
<dbReference type="InterPro" id="IPR014710">
    <property type="entry name" value="RmlC-like_jellyroll"/>
</dbReference>
<dbReference type="PRINTS" id="PR00034">
    <property type="entry name" value="HTHCRP"/>
</dbReference>
<dbReference type="OrthoDB" id="9812325at2"/>
<evidence type="ECO:0000259" key="6">
    <source>
        <dbReference type="PROSITE" id="PS51063"/>
    </source>
</evidence>
<keyword evidence="1" id="KW-0805">Transcription regulation</keyword>
<dbReference type="PROSITE" id="PS50042">
    <property type="entry name" value="CNMP_BINDING_3"/>
    <property type="match status" value="1"/>
</dbReference>
<accession>A0A5R9G6W8</accession>
<dbReference type="InterPro" id="IPR000595">
    <property type="entry name" value="cNMP-bd_dom"/>
</dbReference>
<keyword evidence="3" id="KW-0010">Activator</keyword>
<evidence type="ECO:0000313" key="8">
    <source>
        <dbReference type="Proteomes" id="UP000309676"/>
    </source>
</evidence>
<dbReference type="CDD" id="cd00038">
    <property type="entry name" value="CAP_ED"/>
    <property type="match status" value="1"/>
</dbReference>
<dbReference type="GO" id="GO:0003677">
    <property type="term" value="F:DNA binding"/>
    <property type="evidence" value="ECO:0007669"/>
    <property type="project" value="UniProtKB-KW"/>
</dbReference>
<dbReference type="Pfam" id="PF00027">
    <property type="entry name" value="cNMP_binding"/>
    <property type="match status" value="1"/>
</dbReference>
<dbReference type="InterPro" id="IPR036388">
    <property type="entry name" value="WH-like_DNA-bd_sf"/>
</dbReference>
<reference evidence="7 8" key="1">
    <citation type="submission" date="2019-05" db="EMBL/GenBank/DDBJ databases">
        <authorList>
            <person name="Narsing Rao M.P."/>
            <person name="Li W.J."/>
        </authorList>
    </citation>
    <scope>NUCLEOTIDE SEQUENCE [LARGE SCALE GENOMIC DNA]</scope>
    <source>
        <strain evidence="7 8">SYSU_K30003</strain>
    </source>
</reference>
<dbReference type="PANTHER" id="PTHR24567:SF26">
    <property type="entry name" value="REGULATORY PROTEIN YEIL"/>
    <property type="match status" value="1"/>
</dbReference>
<dbReference type="PROSITE" id="PS51063">
    <property type="entry name" value="HTH_CRP_2"/>
    <property type="match status" value="1"/>
</dbReference>
<evidence type="ECO:0000256" key="2">
    <source>
        <dbReference type="ARBA" id="ARBA00023125"/>
    </source>
</evidence>
<evidence type="ECO:0000256" key="4">
    <source>
        <dbReference type="ARBA" id="ARBA00023163"/>
    </source>
</evidence>
<evidence type="ECO:0000256" key="1">
    <source>
        <dbReference type="ARBA" id="ARBA00023015"/>
    </source>
</evidence>
<dbReference type="Gene3D" id="2.60.120.10">
    <property type="entry name" value="Jelly Rolls"/>
    <property type="match status" value="1"/>
</dbReference>
<dbReference type="AlphaFoldDB" id="A0A5R9G6W8"/>
<dbReference type="Pfam" id="PF13545">
    <property type="entry name" value="HTH_Crp_2"/>
    <property type="match status" value="1"/>
</dbReference>
<gene>
    <name evidence="7" type="ORF">FE782_18360</name>
</gene>